<accession>A0A8S9X2Z9</accession>
<dbReference type="AlphaFoldDB" id="A0A8S9X2Z9"/>
<evidence type="ECO:0000256" key="7">
    <source>
        <dbReference type="PIRNR" id="PIRNR000862"/>
    </source>
</evidence>
<evidence type="ECO:0000256" key="1">
    <source>
        <dbReference type="ARBA" id="ARBA00010701"/>
    </source>
</evidence>
<dbReference type="EMBL" id="WIXP02000012">
    <property type="protein sequence ID" value="KAF6201975.1"/>
    <property type="molecule type" value="Genomic_DNA"/>
</dbReference>
<feature type="domain" description="Partial AB-hydrolase lipase" evidence="9">
    <location>
        <begin position="18"/>
        <end position="76"/>
    </location>
</feature>
<dbReference type="SUPFAM" id="SSF53474">
    <property type="entry name" value="alpha/beta-Hydrolases"/>
    <property type="match status" value="1"/>
</dbReference>
<keyword evidence="3 7" id="KW-0378">Hydrolase</keyword>
<comment type="similarity">
    <text evidence="1 7">Belongs to the AB hydrolase superfamily. Lipase family.</text>
</comment>
<dbReference type="GO" id="GO:0016042">
    <property type="term" value="P:lipid catabolic process"/>
    <property type="evidence" value="ECO:0007669"/>
    <property type="project" value="UniProtKB-KW"/>
</dbReference>
<evidence type="ECO:0000256" key="2">
    <source>
        <dbReference type="ARBA" id="ARBA00022729"/>
    </source>
</evidence>
<dbReference type="PIRSF" id="PIRSF000862">
    <property type="entry name" value="Steryl_ester_lip"/>
    <property type="match status" value="1"/>
</dbReference>
<evidence type="ECO:0000256" key="8">
    <source>
        <dbReference type="PIRSR" id="PIRSR000862-1"/>
    </source>
</evidence>
<dbReference type="InterPro" id="IPR025483">
    <property type="entry name" value="Lipase_euk"/>
</dbReference>
<dbReference type="Proteomes" id="UP000466442">
    <property type="component" value="Linkage Group LG12"/>
</dbReference>
<evidence type="ECO:0000256" key="3">
    <source>
        <dbReference type="ARBA" id="ARBA00022801"/>
    </source>
</evidence>
<keyword evidence="11" id="KW-1185">Reference proteome</keyword>
<dbReference type="FunFam" id="3.40.50.1820:FF:000057">
    <property type="entry name" value="Lipase"/>
    <property type="match status" value="1"/>
</dbReference>
<evidence type="ECO:0000313" key="10">
    <source>
        <dbReference type="EMBL" id="KAF6201975.1"/>
    </source>
</evidence>
<dbReference type="OrthoDB" id="9974421at2759"/>
<feature type="active site" description="Nucleophile" evidence="8">
    <location>
        <position position="152"/>
    </location>
</feature>
<keyword evidence="2" id="KW-0732">Signal</keyword>
<keyword evidence="5" id="KW-0443">Lipid metabolism</keyword>
<organism evidence="10 11">
    <name type="scientific">Apolygus lucorum</name>
    <name type="common">Small green plant bug</name>
    <name type="synonym">Lygocoris lucorum</name>
    <dbReference type="NCBI Taxonomy" id="248454"/>
    <lineage>
        <taxon>Eukaryota</taxon>
        <taxon>Metazoa</taxon>
        <taxon>Ecdysozoa</taxon>
        <taxon>Arthropoda</taxon>
        <taxon>Hexapoda</taxon>
        <taxon>Insecta</taxon>
        <taxon>Pterygota</taxon>
        <taxon>Neoptera</taxon>
        <taxon>Paraneoptera</taxon>
        <taxon>Hemiptera</taxon>
        <taxon>Heteroptera</taxon>
        <taxon>Panheteroptera</taxon>
        <taxon>Cimicomorpha</taxon>
        <taxon>Miridae</taxon>
        <taxon>Mirini</taxon>
        <taxon>Apolygus</taxon>
    </lineage>
</organism>
<evidence type="ECO:0000256" key="6">
    <source>
        <dbReference type="ARBA" id="ARBA00023180"/>
    </source>
</evidence>
<dbReference type="Pfam" id="PF04083">
    <property type="entry name" value="Abhydro_lipase"/>
    <property type="match status" value="1"/>
</dbReference>
<evidence type="ECO:0000256" key="5">
    <source>
        <dbReference type="ARBA" id="ARBA00023098"/>
    </source>
</evidence>
<keyword evidence="4 7" id="KW-0442">Lipid degradation</keyword>
<dbReference type="GO" id="GO:0016788">
    <property type="term" value="F:hydrolase activity, acting on ester bonds"/>
    <property type="evidence" value="ECO:0007669"/>
    <property type="project" value="InterPro"/>
</dbReference>
<gene>
    <name evidence="10" type="ORF">GE061_004371</name>
</gene>
<dbReference type="Gene3D" id="3.40.50.1820">
    <property type="entry name" value="alpha/beta hydrolase"/>
    <property type="match status" value="1"/>
</dbReference>
<sequence>MTLLGIDDYSMPKEFLNTQQLIEREGYDVETHDVTTEDGYILPLTRMVPKDVLPGPRPPVLLVHGVMATSDQWVLRGKDEDLAFLLTDHGFDVWLADARGNANGRRHKNMSPGDPRFWDFTFTESALYDLPAFVDLILNVTKAPRLGYVGHSMGTTMFFILASMRPEYNSKIFGSVHLAPVGPRYPMDKIPTFFMRLIFTRFDFLMDLAYSSEFMEIGARTPRFVSASYNWCNAPPPLSDMWLDIVGYIIGEHRENLDRKNRAIQLAHFPAGSSAKTLHHLAQVFSSGFRMFDYGPEKNLEKYNSTEPPEFPLNKITSSIFLVRGANDPWTTDQGVTHLKNNIPGWKKTQVVDDPKFSHVDFVIGMNTNETLYPDVIQFLKNELRNDSFLENSIS</sequence>
<evidence type="ECO:0000313" key="11">
    <source>
        <dbReference type="Proteomes" id="UP000466442"/>
    </source>
</evidence>
<reference evidence="10" key="1">
    <citation type="journal article" date="2021" name="Mol. Ecol. Resour.">
        <title>Apolygus lucorum genome provides insights into omnivorousness and mesophyll feeding.</title>
        <authorList>
            <person name="Liu Y."/>
            <person name="Liu H."/>
            <person name="Wang H."/>
            <person name="Huang T."/>
            <person name="Liu B."/>
            <person name="Yang B."/>
            <person name="Yin L."/>
            <person name="Li B."/>
            <person name="Zhang Y."/>
            <person name="Zhang S."/>
            <person name="Jiang F."/>
            <person name="Zhang X."/>
            <person name="Ren Y."/>
            <person name="Wang B."/>
            <person name="Wang S."/>
            <person name="Lu Y."/>
            <person name="Wu K."/>
            <person name="Fan W."/>
            <person name="Wang G."/>
        </authorList>
    </citation>
    <scope>NUCLEOTIDE SEQUENCE</scope>
    <source>
        <strain evidence="10">12Hb</strain>
    </source>
</reference>
<feature type="active site" description="Charge relay system" evidence="8">
    <location>
        <position position="359"/>
    </location>
</feature>
<dbReference type="PANTHER" id="PTHR11005">
    <property type="entry name" value="LYSOSOMAL ACID LIPASE-RELATED"/>
    <property type="match status" value="1"/>
</dbReference>
<dbReference type="InterPro" id="IPR029058">
    <property type="entry name" value="AB_hydrolase_fold"/>
</dbReference>
<evidence type="ECO:0000256" key="4">
    <source>
        <dbReference type="ARBA" id="ARBA00022963"/>
    </source>
</evidence>
<feature type="active site" description="Charge relay system" evidence="8">
    <location>
        <position position="328"/>
    </location>
</feature>
<proteinExistence type="inferred from homology"/>
<keyword evidence="6" id="KW-0325">Glycoprotein</keyword>
<protein>
    <recommendedName>
        <fullName evidence="7">Lipase</fullName>
    </recommendedName>
</protein>
<evidence type="ECO:0000259" key="9">
    <source>
        <dbReference type="Pfam" id="PF04083"/>
    </source>
</evidence>
<name>A0A8S9X2Z9_APOLU</name>
<comment type="caution">
    <text evidence="10">The sequence shown here is derived from an EMBL/GenBank/DDBJ whole genome shotgun (WGS) entry which is preliminary data.</text>
</comment>
<dbReference type="InterPro" id="IPR006693">
    <property type="entry name" value="AB_hydrolase_lipase"/>
</dbReference>